<reference evidence="1" key="1">
    <citation type="submission" date="2024-08" db="EMBL/GenBank/DDBJ databases">
        <authorList>
            <person name="Chaddad Z."/>
            <person name="Lamrabet M."/>
            <person name="Bouhnik O."/>
            <person name="Alami S."/>
            <person name="Wipf D."/>
            <person name="Courty P.E."/>
            <person name="Missbah El Idrissi M."/>
        </authorList>
    </citation>
    <scope>NUCLEOTIDE SEQUENCE</scope>
    <source>
        <strain evidence="1">LLZ17</strain>
    </source>
</reference>
<sequence>MPPLYQRQLRLRRTGYCRIRDWNDVFPRPLTRRLAGRCWSDEAMLPARRLNMASAADRDPRHHTQKMQKALQDIRNHLREDIQKVDEPQLKAMFETSAEVLGGLEKAFKDYEQKNEKAWR</sequence>
<evidence type="ECO:0000313" key="1">
    <source>
        <dbReference type="EMBL" id="XDV60004.1"/>
    </source>
</evidence>
<protein>
    <submittedName>
        <fullName evidence="1">Uncharacterized protein</fullName>
    </submittedName>
</protein>
<accession>A0AB39XPW0</accession>
<dbReference type="AlphaFoldDB" id="A0AB39XPW0"/>
<dbReference type="EMBL" id="CP165734">
    <property type="protein sequence ID" value="XDV60004.1"/>
    <property type="molecule type" value="Genomic_DNA"/>
</dbReference>
<dbReference type="RefSeq" id="WP_369725263.1">
    <property type="nucleotide sequence ID" value="NZ_CP165734.1"/>
</dbReference>
<proteinExistence type="predicted"/>
<name>A0AB39XPW0_9BRAD</name>
<gene>
    <name evidence="1" type="ORF">AB8Z38_11975</name>
</gene>
<organism evidence="1">
    <name type="scientific">Bradyrhizobium sp. LLZ17</name>
    <dbReference type="NCBI Taxonomy" id="3239388"/>
    <lineage>
        <taxon>Bacteria</taxon>
        <taxon>Pseudomonadati</taxon>
        <taxon>Pseudomonadota</taxon>
        <taxon>Alphaproteobacteria</taxon>
        <taxon>Hyphomicrobiales</taxon>
        <taxon>Nitrobacteraceae</taxon>
        <taxon>Bradyrhizobium</taxon>
    </lineage>
</organism>